<keyword evidence="2" id="KW-1185">Reference proteome</keyword>
<sequence length="132" mass="14232">MTMSERESLAAELRRVEVALQRAYAAMDGSAESRTRLATVKQEYRIAEAAALRALGAEDALRLVEANDSRCAHTPAQGALREWVARGAGGSATPQRRSARVRESAPFACVKHHKTGRTLAGRGGGWAAWACR</sequence>
<dbReference type="EMBL" id="CP002271">
    <property type="protein sequence ID" value="ADO70388.1"/>
    <property type="molecule type" value="Genomic_DNA"/>
</dbReference>
<dbReference type="Proteomes" id="UP000001351">
    <property type="component" value="Chromosome"/>
</dbReference>
<organism evidence="1 2">
    <name type="scientific">Stigmatella aurantiaca (strain DW4/3-1)</name>
    <dbReference type="NCBI Taxonomy" id="378806"/>
    <lineage>
        <taxon>Bacteria</taxon>
        <taxon>Pseudomonadati</taxon>
        <taxon>Myxococcota</taxon>
        <taxon>Myxococcia</taxon>
        <taxon>Myxococcales</taxon>
        <taxon>Cystobacterineae</taxon>
        <taxon>Archangiaceae</taxon>
        <taxon>Stigmatella</taxon>
    </lineage>
</organism>
<dbReference type="KEGG" id="sur:STAUR_2584"/>
<accession>E3FJ93</accession>
<dbReference type="AlphaFoldDB" id="E3FJ93"/>
<dbReference type="HOGENOM" id="CLU_1915825_0_0_7"/>
<evidence type="ECO:0000313" key="2">
    <source>
        <dbReference type="Proteomes" id="UP000001351"/>
    </source>
</evidence>
<name>E3FJ93_STIAD</name>
<evidence type="ECO:0000313" key="1">
    <source>
        <dbReference type="EMBL" id="ADO70388.1"/>
    </source>
</evidence>
<reference evidence="1 2" key="1">
    <citation type="journal article" date="2011" name="Mol. Biol. Evol.">
        <title>Comparative genomic analysis of fruiting body formation in Myxococcales.</title>
        <authorList>
            <person name="Huntley S."/>
            <person name="Hamann N."/>
            <person name="Wegener-Feldbrugge S."/>
            <person name="Treuner-Lange A."/>
            <person name="Kube M."/>
            <person name="Reinhardt R."/>
            <person name="Klages S."/>
            <person name="Muller R."/>
            <person name="Ronning C.M."/>
            <person name="Nierman W.C."/>
            <person name="Sogaard-Andersen L."/>
        </authorList>
    </citation>
    <scope>NUCLEOTIDE SEQUENCE [LARGE SCALE GENOMIC DNA]</scope>
    <source>
        <strain evidence="1 2">DW4/3-1</strain>
    </source>
</reference>
<protein>
    <submittedName>
        <fullName evidence="1">Uncharacterized protein</fullName>
    </submittedName>
</protein>
<dbReference type="RefSeq" id="WP_013375319.1">
    <property type="nucleotide sequence ID" value="NC_014623.1"/>
</dbReference>
<proteinExistence type="predicted"/>
<dbReference type="OrthoDB" id="5525807at2"/>
<gene>
    <name evidence="1" type="ordered locus">STAUR_2584</name>
</gene>